<gene>
    <name evidence="1" type="ORF">JYZ213_LOCUS46205</name>
</gene>
<dbReference type="Gene3D" id="3.30.420.10">
    <property type="entry name" value="Ribonuclease H-like superfamily/Ribonuclease H"/>
    <property type="match status" value="1"/>
</dbReference>
<name>A0A815WVX1_9BILA</name>
<dbReference type="InterPro" id="IPR036397">
    <property type="entry name" value="RNaseH_sf"/>
</dbReference>
<evidence type="ECO:0000313" key="1">
    <source>
        <dbReference type="EMBL" id="CAF1549362.1"/>
    </source>
</evidence>
<proteinExistence type="predicted"/>
<dbReference type="AlphaFoldDB" id="A0A815WVX1"/>
<sequence>QLKQSGFDRPTFINNFINLKDLYMEYYPSSRIRGMKDMLKKSNLILEGKHHSGIDDTKNITKIAQWLIQNNKILKLTYRAIK</sequence>
<feature type="non-terminal residue" evidence="1">
    <location>
        <position position="1"/>
    </location>
</feature>
<dbReference type="SUPFAM" id="SSF53098">
    <property type="entry name" value="Ribonuclease H-like"/>
    <property type="match status" value="1"/>
</dbReference>
<dbReference type="PANTHER" id="PTHR23044:SF61">
    <property type="entry name" value="3'-5' EXORIBONUCLEASE 1-RELATED"/>
    <property type="match status" value="1"/>
</dbReference>
<dbReference type="GO" id="GO:0003676">
    <property type="term" value="F:nucleic acid binding"/>
    <property type="evidence" value="ECO:0007669"/>
    <property type="project" value="InterPro"/>
</dbReference>
<dbReference type="InterPro" id="IPR012337">
    <property type="entry name" value="RNaseH-like_sf"/>
</dbReference>
<reference evidence="1" key="1">
    <citation type="submission" date="2021-02" db="EMBL/GenBank/DDBJ databases">
        <authorList>
            <person name="Nowell W R."/>
        </authorList>
    </citation>
    <scope>NUCLEOTIDE SEQUENCE</scope>
</reference>
<dbReference type="PANTHER" id="PTHR23044">
    <property type="entry name" value="3'-5' EXONUCLEASE ERI1-RELATED"/>
    <property type="match status" value="1"/>
</dbReference>
<dbReference type="Proteomes" id="UP000663845">
    <property type="component" value="Unassembled WGS sequence"/>
</dbReference>
<dbReference type="InterPro" id="IPR051274">
    <property type="entry name" value="3-5_Exoribonuclease"/>
</dbReference>
<protein>
    <recommendedName>
        <fullName evidence="3">Exonuclease domain-containing protein</fullName>
    </recommendedName>
</protein>
<organism evidence="1 2">
    <name type="scientific">Adineta steineri</name>
    <dbReference type="NCBI Taxonomy" id="433720"/>
    <lineage>
        <taxon>Eukaryota</taxon>
        <taxon>Metazoa</taxon>
        <taxon>Spiralia</taxon>
        <taxon>Gnathifera</taxon>
        <taxon>Rotifera</taxon>
        <taxon>Eurotatoria</taxon>
        <taxon>Bdelloidea</taxon>
        <taxon>Adinetida</taxon>
        <taxon>Adinetidae</taxon>
        <taxon>Adineta</taxon>
    </lineage>
</organism>
<evidence type="ECO:0008006" key="3">
    <source>
        <dbReference type="Google" id="ProtNLM"/>
    </source>
</evidence>
<dbReference type="EMBL" id="CAJNOG010005248">
    <property type="protein sequence ID" value="CAF1549362.1"/>
    <property type="molecule type" value="Genomic_DNA"/>
</dbReference>
<evidence type="ECO:0000313" key="2">
    <source>
        <dbReference type="Proteomes" id="UP000663845"/>
    </source>
</evidence>
<accession>A0A815WVX1</accession>
<comment type="caution">
    <text evidence="1">The sequence shown here is derived from an EMBL/GenBank/DDBJ whole genome shotgun (WGS) entry which is preliminary data.</text>
</comment>